<evidence type="ECO:0000313" key="10">
    <source>
        <dbReference type="EMBL" id="KAK3098169.1"/>
    </source>
</evidence>
<evidence type="ECO:0000259" key="9">
    <source>
        <dbReference type="Pfam" id="PF22572"/>
    </source>
</evidence>
<name>A0AA88YBE7_PINIB</name>
<gene>
    <name evidence="10" type="ORF">FSP39_016840</name>
</gene>
<dbReference type="PANTHER" id="PTHR32546:SF25">
    <property type="entry name" value="MIP05539P"/>
    <property type="match status" value="1"/>
</dbReference>
<feature type="domain" description="GPR158/179 extracellular" evidence="9">
    <location>
        <begin position="276"/>
        <end position="379"/>
    </location>
</feature>
<evidence type="ECO:0000256" key="8">
    <source>
        <dbReference type="ARBA" id="ARBA00023224"/>
    </source>
</evidence>
<keyword evidence="7" id="KW-0325">Glycoprotein</keyword>
<evidence type="ECO:0000256" key="7">
    <source>
        <dbReference type="ARBA" id="ARBA00023180"/>
    </source>
</evidence>
<dbReference type="GO" id="GO:0005886">
    <property type="term" value="C:plasma membrane"/>
    <property type="evidence" value="ECO:0007669"/>
    <property type="project" value="UniProtKB-SubCell"/>
</dbReference>
<keyword evidence="11" id="KW-1185">Reference proteome</keyword>
<evidence type="ECO:0000313" key="11">
    <source>
        <dbReference type="Proteomes" id="UP001186944"/>
    </source>
</evidence>
<evidence type="ECO:0000256" key="1">
    <source>
        <dbReference type="ARBA" id="ARBA00004651"/>
    </source>
</evidence>
<keyword evidence="8" id="KW-0807">Transducer</keyword>
<dbReference type="Gene3D" id="3.30.450.20">
    <property type="entry name" value="PAS domain"/>
    <property type="match status" value="1"/>
</dbReference>
<keyword evidence="3" id="KW-1003">Cell membrane</keyword>
<dbReference type="InterPro" id="IPR054714">
    <property type="entry name" value="GPR158_179_extracellular"/>
</dbReference>
<evidence type="ECO:0000256" key="2">
    <source>
        <dbReference type="ARBA" id="ARBA00007242"/>
    </source>
</evidence>
<evidence type="ECO:0000256" key="5">
    <source>
        <dbReference type="ARBA" id="ARBA00023040"/>
    </source>
</evidence>
<organism evidence="10 11">
    <name type="scientific">Pinctada imbricata</name>
    <name type="common">Atlantic pearl-oyster</name>
    <name type="synonym">Pinctada martensii</name>
    <dbReference type="NCBI Taxonomy" id="66713"/>
    <lineage>
        <taxon>Eukaryota</taxon>
        <taxon>Metazoa</taxon>
        <taxon>Spiralia</taxon>
        <taxon>Lophotrochozoa</taxon>
        <taxon>Mollusca</taxon>
        <taxon>Bivalvia</taxon>
        <taxon>Autobranchia</taxon>
        <taxon>Pteriomorphia</taxon>
        <taxon>Pterioida</taxon>
        <taxon>Pterioidea</taxon>
        <taxon>Pteriidae</taxon>
        <taxon>Pinctada</taxon>
    </lineage>
</organism>
<dbReference type="Proteomes" id="UP001186944">
    <property type="component" value="Unassembled WGS sequence"/>
</dbReference>
<comment type="similarity">
    <text evidence="2">Belongs to the G-protein coupled receptor 3 family.</text>
</comment>
<keyword evidence="6" id="KW-0675">Receptor</keyword>
<dbReference type="GO" id="GO:0004930">
    <property type="term" value="F:G protein-coupled receptor activity"/>
    <property type="evidence" value="ECO:0007669"/>
    <property type="project" value="UniProtKB-KW"/>
</dbReference>
<dbReference type="InterPro" id="IPR043458">
    <property type="entry name" value="GPR158/179"/>
</dbReference>
<dbReference type="Pfam" id="PF22572">
    <property type="entry name" value="GPR158_179_EC"/>
    <property type="match status" value="1"/>
</dbReference>
<protein>
    <recommendedName>
        <fullName evidence="9">GPR158/179 extracellular domain-containing protein</fullName>
    </recommendedName>
</protein>
<comment type="caution">
    <text evidence="10">The sequence shown here is derived from an EMBL/GenBank/DDBJ whole genome shotgun (WGS) entry which is preliminary data.</text>
</comment>
<keyword evidence="3" id="KW-0472">Membrane</keyword>
<dbReference type="AlphaFoldDB" id="A0AA88YBE7"/>
<proteinExistence type="inferred from homology"/>
<evidence type="ECO:0000256" key="4">
    <source>
        <dbReference type="ARBA" id="ARBA00022729"/>
    </source>
</evidence>
<evidence type="ECO:0000256" key="6">
    <source>
        <dbReference type="ARBA" id="ARBA00023170"/>
    </source>
</evidence>
<keyword evidence="4" id="KW-0732">Signal</keyword>
<accession>A0AA88YBE7</accession>
<dbReference type="EMBL" id="VSWD01000007">
    <property type="protein sequence ID" value="KAK3098169.1"/>
    <property type="molecule type" value="Genomic_DNA"/>
</dbReference>
<dbReference type="PANTHER" id="PTHR32546">
    <property type="entry name" value="G-PROTEIN COUPLED RECEPTOR 158-RELATED"/>
    <property type="match status" value="1"/>
</dbReference>
<keyword evidence="5" id="KW-0297">G-protein coupled receptor</keyword>
<comment type="subcellular location">
    <subcellularLocation>
        <location evidence="1">Cell membrane</location>
        <topology evidence="1">Multi-pass membrane protein</topology>
    </subcellularLocation>
</comment>
<sequence length="508" mass="58984">MAILRCVLTTVAVALFATWCGGLTVFEWMQRDNFDEIMDRFSEVTAENCRSKPREELEFPEDTVAQKPVYNMLLTSVIYSNRSQLLHLHNMALNRAFFYSFIFQRLNHSGDFVYQPGLMYLYMSSTADITGSEGFINGSAIVFDNNCYYPNWYLKNVVDFNRTLPRFGPRAWREDDYAETTNWLREPTNRTVDIHDYGAGRSADYTSQAYKYAPWYSLWMPDTEGTQDSLTKYTYTVGVKFSNQTGKFVRDEFENIGFFGPPQPAQTDTELTLPVKWTKPYFDCGRSNKWIVTASAPVVEYMPRYSPFIHLRRPRSVAVSTMDIEFERIDINPCPISEGNQKNYFAGTARCKPTTMCEVLHGYGFQRGGYQCVCKPGYYYPWWHDGPFLGMEIEQATDSEYQASFDCLSVEQRLVIPNEMPTYVERRKRRSVDPYTNKDKFLGSVLTEKESPRIRLRAKRSVMPKVKPLKMTHKLVAKRAVDSTTMKNRLKRRTFYPSFPRGNETHAA</sequence>
<reference evidence="10" key="1">
    <citation type="submission" date="2019-08" db="EMBL/GenBank/DDBJ databases">
        <title>The improved chromosome-level genome for the pearl oyster Pinctada fucata martensii using PacBio sequencing and Hi-C.</title>
        <authorList>
            <person name="Zheng Z."/>
        </authorList>
    </citation>
    <scope>NUCLEOTIDE SEQUENCE</scope>
    <source>
        <strain evidence="10">ZZ-2019</strain>
        <tissue evidence="10">Adductor muscle</tissue>
    </source>
</reference>
<evidence type="ECO:0000256" key="3">
    <source>
        <dbReference type="ARBA" id="ARBA00022475"/>
    </source>
</evidence>